<reference evidence="1 2" key="1">
    <citation type="submission" date="2015-04" db="EMBL/GenBank/DDBJ databases">
        <authorList>
            <person name="Syromyatnikov M.Y."/>
            <person name="Popov V.N."/>
        </authorList>
    </citation>
    <scope>NUCLEOTIDE SEQUENCE [LARGE SCALE GENOMIC DNA]</scope>
</reference>
<dbReference type="AlphaFoldDB" id="A0A1J1HI32"/>
<protein>
    <submittedName>
        <fullName evidence="1">CLUMA_CG000895, isoform A</fullName>
    </submittedName>
</protein>
<dbReference type="EMBL" id="CVRI01000003">
    <property type="protein sequence ID" value="CRK87068.1"/>
    <property type="molecule type" value="Genomic_DNA"/>
</dbReference>
<proteinExistence type="predicted"/>
<name>A0A1J1HI32_9DIPT</name>
<organism evidence="1 2">
    <name type="scientific">Clunio marinus</name>
    <dbReference type="NCBI Taxonomy" id="568069"/>
    <lineage>
        <taxon>Eukaryota</taxon>
        <taxon>Metazoa</taxon>
        <taxon>Ecdysozoa</taxon>
        <taxon>Arthropoda</taxon>
        <taxon>Hexapoda</taxon>
        <taxon>Insecta</taxon>
        <taxon>Pterygota</taxon>
        <taxon>Neoptera</taxon>
        <taxon>Endopterygota</taxon>
        <taxon>Diptera</taxon>
        <taxon>Nematocera</taxon>
        <taxon>Chironomoidea</taxon>
        <taxon>Chironomidae</taxon>
        <taxon>Clunio</taxon>
    </lineage>
</organism>
<accession>A0A1J1HI32</accession>
<gene>
    <name evidence="1" type="ORF">CLUMA_CG000895</name>
</gene>
<evidence type="ECO:0000313" key="2">
    <source>
        <dbReference type="Proteomes" id="UP000183832"/>
    </source>
</evidence>
<keyword evidence="2" id="KW-1185">Reference proteome</keyword>
<evidence type="ECO:0000313" key="1">
    <source>
        <dbReference type="EMBL" id="CRK87068.1"/>
    </source>
</evidence>
<sequence length="87" mass="9905">MFSILNAFSSLVVPFIPKHRGDEEKLLILIGTLVSDEIKVVGFVYLKGWEKGLEKQKGHVKRPVTLEINMTKLSVGMSRESMKFIDR</sequence>
<dbReference type="Proteomes" id="UP000183832">
    <property type="component" value="Unassembled WGS sequence"/>
</dbReference>